<keyword evidence="2 12" id="KW-0639">Primosome</keyword>
<dbReference type="InterPro" id="IPR050219">
    <property type="entry name" value="DnaG_primase"/>
</dbReference>
<organism evidence="17 18">
    <name type="scientific">Pseudodesulfovibrio cashew</name>
    <dbReference type="NCBI Taxonomy" id="2678688"/>
    <lineage>
        <taxon>Bacteria</taxon>
        <taxon>Pseudomonadati</taxon>
        <taxon>Thermodesulfobacteriota</taxon>
        <taxon>Desulfovibrionia</taxon>
        <taxon>Desulfovibrionales</taxon>
        <taxon>Desulfovibrionaceae</taxon>
    </lineage>
</organism>
<dbReference type="AlphaFoldDB" id="A0A6I6JJL4"/>
<evidence type="ECO:0000256" key="5">
    <source>
        <dbReference type="ARBA" id="ARBA00022705"/>
    </source>
</evidence>
<dbReference type="GO" id="GO:0003899">
    <property type="term" value="F:DNA-directed RNA polymerase activity"/>
    <property type="evidence" value="ECO:0007669"/>
    <property type="project" value="UniProtKB-UniRule"/>
</dbReference>
<dbReference type="SUPFAM" id="SSF56731">
    <property type="entry name" value="DNA primase core"/>
    <property type="match status" value="1"/>
</dbReference>
<sequence length="584" mass="65351">MDRSAVEAVKARISIADVVRRYVDLKPVSGRFMAACPFHQETKPSMSVNDDEGFFYCFGCQASGDVIDFYSRINGLDFREALEQLAAEAGIELGNVPHDPHAAERKALKQKLLDMHGEANDFFQRNLRMQAGEGARRYLEGRGMSPEMISRFGLGYSPDDWHGLDNFLRTKGRTPEDGVIAGLLSKNEKGNIYDRFRSRLIFPIQNLSGKVIAFGGRIITDGEPKYLNSSDTPIYKKGDHLYGLNLARSTMTRTKRAILTEGYMDVISLHQFGYTDSCGVLGTALTPEQVKRLAGFCSRIDLIFDGDGAGRKAALKSSRMILLQGVACKVVLMPDGEDVDSLLQQQGTEGVEACMANAPDGLQFCMNTLRAEFAPRDIMAWAKSFLSDLSDASLRAYYLPRIAGGLGLSEADFRRDAGVSGPPRNTISQPRQQARPAGIPGQCAVGKEDKDDRYFLKFPIQYPDYIPALVERGFGRILGTEWAVALWNKLVNAQQGQIMSLLNDQEKSFYIRCREEVRQSVLSGHELLCEWEHICKKIADGQEKSSRRQLKEALRQAQLSGDRQRMNECFRALEESLRRDDEQY</sequence>
<comment type="cofactor">
    <cofactor evidence="12 13 14">
        <name>Zn(2+)</name>
        <dbReference type="ChEBI" id="CHEBI:29105"/>
    </cofactor>
    <text evidence="12 13 14">Binds 1 zinc ion per monomer.</text>
</comment>
<dbReference type="GO" id="GO:0006269">
    <property type="term" value="P:DNA replication, synthesis of primer"/>
    <property type="evidence" value="ECO:0007669"/>
    <property type="project" value="UniProtKB-UniRule"/>
</dbReference>
<evidence type="ECO:0000313" key="17">
    <source>
        <dbReference type="EMBL" id="QGY41158.1"/>
    </source>
</evidence>
<keyword evidence="8 12" id="KW-0862">Zinc</keyword>
<evidence type="ECO:0000256" key="13">
    <source>
        <dbReference type="PIRNR" id="PIRNR002811"/>
    </source>
</evidence>
<dbReference type="Gene3D" id="3.90.580.10">
    <property type="entry name" value="Zinc finger, CHC2-type domain"/>
    <property type="match status" value="1"/>
</dbReference>
<dbReference type="PIRSF" id="PIRSF002811">
    <property type="entry name" value="DnaG"/>
    <property type="match status" value="1"/>
</dbReference>
<evidence type="ECO:0000256" key="15">
    <source>
        <dbReference type="SAM" id="MobiDB-lite"/>
    </source>
</evidence>
<dbReference type="InterPro" id="IPR006295">
    <property type="entry name" value="DNA_primase_DnaG"/>
</dbReference>
<accession>A0A6I6JJL4</accession>
<evidence type="ECO:0000256" key="4">
    <source>
        <dbReference type="ARBA" id="ARBA00022695"/>
    </source>
</evidence>
<protein>
    <recommendedName>
        <fullName evidence="12 13">DNA primase</fullName>
        <ecNumber evidence="12">2.7.7.101</ecNumber>
    </recommendedName>
</protein>
<dbReference type="FunFam" id="3.90.580.10:FF:000001">
    <property type="entry name" value="DNA primase"/>
    <property type="match status" value="1"/>
</dbReference>
<evidence type="ECO:0000256" key="6">
    <source>
        <dbReference type="ARBA" id="ARBA00022723"/>
    </source>
</evidence>
<gene>
    <name evidence="12 17" type="primary">dnaG</name>
    <name evidence="17" type="ORF">GM415_13810</name>
</gene>
<evidence type="ECO:0000256" key="2">
    <source>
        <dbReference type="ARBA" id="ARBA00022515"/>
    </source>
</evidence>
<keyword evidence="1 12" id="KW-0240">DNA-directed RNA polymerase</keyword>
<feature type="zinc finger region" description="CHC2-type" evidence="12 14">
    <location>
        <begin position="36"/>
        <end position="60"/>
    </location>
</feature>
<keyword evidence="10 12" id="KW-0238">DNA-binding</keyword>
<dbReference type="KEGG" id="psel:GM415_13810"/>
<dbReference type="InterPro" id="IPR034151">
    <property type="entry name" value="TOPRIM_DnaG_bac"/>
</dbReference>
<dbReference type="NCBIfam" id="TIGR01391">
    <property type="entry name" value="dnaG"/>
    <property type="match status" value="1"/>
</dbReference>
<evidence type="ECO:0000313" key="18">
    <source>
        <dbReference type="Proteomes" id="UP000428328"/>
    </source>
</evidence>
<evidence type="ECO:0000256" key="10">
    <source>
        <dbReference type="ARBA" id="ARBA00023125"/>
    </source>
</evidence>
<dbReference type="GO" id="GO:0008270">
    <property type="term" value="F:zinc ion binding"/>
    <property type="evidence" value="ECO:0007669"/>
    <property type="project" value="UniProtKB-UniRule"/>
</dbReference>
<proteinExistence type="inferred from homology"/>
<dbReference type="PROSITE" id="PS50880">
    <property type="entry name" value="TOPRIM"/>
    <property type="match status" value="1"/>
</dbReference>
<dbReference type="InterPro" id="IPR036977">
    <property type="entry name" value="DNA_primase_Znf_CHC2"/>
</dbReference>
<keyword evidence="11 12" id="KW-0804">Transcription</keyword>
<dbReference type="Pfam" id="PF01807">
    <property type="entry name" value="Zn_ribbon_DnaG"/>
    <property type="match status" value="1"/>
</dbReference>
<comment type="catalytic activity">
    <reaction evidence="12">
        <text>ssDNA + n NTP = ssDNA/pppN(pN)n-1 hybrid + (n-1) diphosphate.</text>
        <dbReference type="EC" id="2.7.7.101"/>
    </reaction>
</comment>
<dbReference type="SMART" id="SM00493">
    <property type="entry name" value="TOPRIM"/>
    <property type="match status" value="1"/>
</dbReference>
<dbReference type="RefSeq" id="WP_158949146.1">
    <property type="nucleotide sequence ID" value="NZ_CP046400.1"/>
</dbReference>
<keyword evidence="5 12" id="KW-0235">DNA replication</keyword>
<evidence type="ECO:0000256" key="9">
    <source>
        <dbReference type="ARBA" id="ARBA00022842"/>
    </source>
</evidence>
<keyword evidence="6 12" id="KW-0479">Metal-binding</keyword>
<dbReference type="SUPFAM" id="SSF57783">
    <property type="entry name" value="Zinc beta-ribbon"/>
    <property type="match status" value="1"/>
</dbReference>
<dbReference type="InterPro" id="IPR030846">
    <property type="entry name" value="DnaG_bac"/>
</dbReference>
<dbReference type="Proteomes" id="UP000428328">
    <property type="component" value="Chromosome"/>
</dbReference>
<evidence type="ECO:0000256" key="1">
    <source>
        <dbReference type="ARBA" id="ARBA00022478"/>
    </source>
</evidence>
<evidence type="ECO:0000259" key="16">
    <source>
        <dbReference type="PROSITE" id="PS50880"/>
    </source>
</evidence>
<dbReference type="EMBL" id="CP046400">
    <property type="protein sequence ID" value="QGY41158.1"/>
    <property type="molecule type" value="Genomic_DNA"/>
</dbReference>
<dbReference type="FunFam" id="3.90.980.10:FF:000001">
    <property type="entry name" value="DNA primase"/>
    <property type="match status" value="1"/>
</dbReference>
<keyword evidence="7 12" id="KW-0863">Zinc-finger</keyword>
<name>A0A6I6JJL4_9BACT</name>
<dbReference type="GO" id="GO:0005737">
    <property type="term" value="C:cytoplasm"/>
    <property type="evidence" value="ECO:0007669"/>
    <property type="project" value="TreeGrafter"/>
</dbReference>
<dbReference type="InterPro" id="IPR013264">
    <property type="entry name" value="DNAG_N"/>
</dbReference>
<feature type="domain" description="Toprim" evidence="16">
    <location>
        <begin position="255"/>
        <end position="336"/>
    </location>
</feature>
<keyword evidence="4 12" id="KW-0548">Nucleotidyltransferase</keyword>
<comment type="similarity">
    <text evidence="12 13">Belongs to the DnaG primase family.</text>
</comment>
<dbReference type="PANTHER" id="PTHR30313:SF2">
    <property type="entry name" value="DNA PRIMASE"/>
    <property type="match status" value="1"/>
</dbReference>
<dbReference type="EC" id="2.7.7.101" evidence="12"/>
<reference evidence="17 18" key="1">
    <citation type="submission" date="2019-11" db="EMBL/GenBank/DDBJ databases">
        <authorList>
            <person name="Zheng R.K."/>
            <person name="Sun C.M."/>
        </authorList>
    </citation>
    <scope>NUCLEOTIDE SEQUENCE [LARGE SCALE GENOMIC DNA]</scope>
    <source>
        <strain evidence="17 18">SRB007</strain>
    </source>
</reference>
<evidence type="ECO:0000256" key="7">
    <source>
        <dbReference type="ARBA" id="ARBA00022771"/>
    </source>
</evidence>
<dbReference type="CDD" id="cd03364">
    <property type="entry name" value="TOPRIM_DnaG_primases"/>
    <property type="match status" value="1"/>
</dbReference>
<feature type="region of interest" description="Disordered" evidence="15">
    <location>
        <begin position="418"/>
        <end position="441"/>
    </location>
</feature>
<dbReference type="GO" id="GO:1990077">
    <property type="term" value="C:primosome complex"/>
    <property type="evidence" value="ECO:0007669"/>
    <property type="project" value="UniProtKB-KW"/>
</dbReference>
<dbReference type="InterPro" id="IPR002694">
    <property type="entry name" value="Znf_CHC2"/>
</dbReference>
<dbReference type="InterPro" id="IPR037068">
    <property type="entry name" value="DNA_primase_core_N_sf"/>
</dbReference>
<feature type="compositionally biased region" description="Polar residues" evidence="15">
    <location>
        <begin position="423"/>
        <end position="432"/>
    </location>
</feature>
<keyword evidence="18" id="KW-1185">Reference proteome</keyword>
<keyword evidence="3 12" id="KW-0808">Transferase</keyword>
<evidence type="ECO:0000256" key="3">
    <source>
        <dbReference type="ARBA" id="ARBA00022679"/>
    </source>
</evidence>
<dbReference type="Pfam" id="PF08275">
    <property type="entry name" value="DNAG_N"/>
    <property type="match status" value="1"/>
</dbReference>
<comment type="function">
    <text evidence="12 13">RNA polymerase that catalyzes the synthesis of short RNA molecules used as primers for DNA polymerase during DNA replication.</text>
</comment>
<comment type="subunit">
    <text evidence="12">Monomer. Interacts with DnaB.</text>
</comment>
<comment type="domain">
    <text evidence="12">Contains an N-terminal zinc-binding domain, a central core domain that contains the primase activity, and a C-terminal DnaB-binding domain.</text>
</comment>
<evidence type="ECO:0000256" key="12">
    <source>
        <dbReference type="HAMAP-Rule" id="MF_00974"/>
    </source>
</evidence>
<dbReference type="Gene3D" id="3.90.980.10">
    <property type="entry name" value="DNA primase, catalytic core, N-terminal domain"/>
    <property type="match status" value="1"/>
</dbReference>
<keyword evidence="9" id="KW-0460">Magnesium</keyword>
<dbReference type="HAMAP" id="MF_00974">
    <property type="entry name" value="DNA_primase_DnaG"/>
    <property type="match status" value="1"/>
</dbReference>
<dbReference type="InterPro" id="IPR006171">
    <property type="entry name" value="TOPRIM_dom"/>
</dbReference>
<evidence type="ECO:0000256" key="14">
    <source>
        <dbReference type="PIRSR" id="PIRSR002811-1"/>
    </source>
</evidence>
<dbReference type="Gene3D" id="3.40.1360.10">
    <property type="match status" value="1"/>
</dbReference>
<evidence type="ECO:0000256" key="8">
    <source>
        <dbReference type="ARBA" id="ARBA00022833"/>
    </source>
</evidence>
<dbReference type="SMART" id="SM00400">
    <property type="entry name" value="ZnF_CHCC"/>
    <property type="match status" value="1"/>
</dbReference>
<dbReference type="GO" id="GO:0000428">
    <property type="term" value="C:DNA-directed RNA polymerase complex"/>
    <property type="evidence" value="ECO:0007669"/>
    <property type="project" value="UniProtKB-KW"/>
</dbReference>
<dbReference type="PANTHER" id="PTHR30313">
    <property type="entry name" value="DNA PRIMASE"/>
    <property type="match status" value="1"/>
</dbReference>
<dbReference type="GO" id="GO:0003677">
    <property type="term" value="F:DNA binding"/>
    <property type="evidence" value="ECO:0007669"/>
    <property type="project" value="UniProtKB-KW"/>
</dbReference>
<dbReference type="Pfam" id="PF13155">
    <property type="entry name" value="Toprim_2"/>
    <property type="match status" value="1"/>
</dbReference>
<evidence type="ECO:0000256" key="11">
    <source>
        <dbReference type="ARBA" id="ARBA00023163"/>
    </source>
</evidence>